<evidence type="ECO:0000256" key="6">
    <source>
        <dbReference type="HAMAP-Rule" id="MF_01965"/>
    </source>
</evidence>
<dbReference type="InterPro" id="IPR017953">
    <property type="entry name" value="Carbohydrate_kinase_pred_CS"/>
</dbReference>
<comment type="catalytic activity">
    <reaction evidence="6">
        <text>(6S)-NADPHX + ADP = AMP + phosphate + NADPH + H(+)</text>
        <dbReference type="Rhea" id="RHEA:32235"/>
        <dbReference type="ChEBI" id="CHEBI:15378"/>
        <dbReference type="ChEBI" id="CHEBI:43474"/>
        <dbReference type="ChEBI" id="CHEBI:57783"/>
        <dbReference type="ChEBI" id="CHEBI:64076"/>
        <dbReference type="ChEBI" id="CHEBI:456215"/>
        <dbReference type="ChEBI" id="CHEBI:456216"/>
        <dbReference type="EC" id="4.2.1.136"/>
    </reaction>
</comment>
<evidence type="ECO:0000256" key="4">
    <source>
        <dbReference type="ARBA" id="ARBA00023027"/>
    </source>
</evidence>
<comment type="function">
    <text evidence="6">Catalyzes the dehydration of the S-form of NAD(P)HX at the expense of ADP, which is converted to AMP. Together with NAD(P)HX epimerase, which catalyzes the epimerization of the S- and R-forms, the enzyme allows the repair of both epimers of NAD(P)HX, a damaged form of NAD(P)H that is a result of enzymatic or heat-dependent hydration.</text>
</comment>
<feature type="binding site" evidence="6">
    <location>
        <position position="94"/>
    </location>
    <ligand>
        <name>(6S)-NADPHX</name>
        <dbReference type="ChEBI" id="CHEBI:64076"/>
    </ligand>
</feature>
<dbReference type="PANTHER" id="PTHR12592">
    <property type="entry name" value="ATP-DEPENDENT (S)-NAD(P)H-HYDRATE DEHYDRATASE FAMILY MEMBER"/>
    <property type="match status" value="1"/>
</dbReference>
<dbReference type="InterPro" id="IPR000631">
    <property type="entry name" value="CARKD"/>
</dbReference>
<evidence type="ECO:0000256" key="5">
    <source>
        <dbReference type="ARBA" id="ARBA00023239"/>
    </source>
</evidence>
<dbReference type="PROSITE" id="PS51383">
    <property type="entry name" value="YJEF_C_3"/>
    <property type="match status" value="1"/>
</dbReference>
<organism evidence="9 10">
    <name type="scientific">Actinomyces weissii</name>
    <dbReference type="NCBI Taxonomy" id="675090"/>
    <lineage>
        <taxon>Bacteria</taxon>
        <taxon>Bacillati</taxon>
        <taxon>Actinomycetota</taxon>
        <taxon>Actinomycetes</taxon>
        <taxon>Actinomycetales</taxon>
        <taxon>Actinomycetaceae</taxon>
        <taxon>Actinomyces</taxon>
    </lineage>
</organism>
<feature type="binding site" evidence="6">
    <location>
        <position position="226"/>
    </location>
    <ligand>
        <name>(6S)-NADPHX</name>
        <dbReference type="ChEBI" id="CHEBI:64076"/>
    </ligand>
</feature>
<dbReference type="PROSITE" id="PS01050">
    <property type="entry name" value="YJEF_C_2"/>
    <property type="match status" value="1"/>
</dbReference>
<accession>A0A7T7MAC2</accession>
<gene>
    <name evidence="6" type="primary">nnrD</name>
    <name evidence="9" type="ORF">JG540_02595</name>
</gene>
<evidence type="ECO:0000256" key="3">
    <source>
        <dbReference type="ARBA" id="ARBA00022857"/>
    </source>
</evidence>
<dbReference type="EMBL" id="CP066802">
    <property type="protein sequence ID" value="QQM67792.1"/>
    <property type="molecule type" value="Genomic_DNA"/>
</dbReference>
<dbReference type="Gene3D" id="3.40.1190.20">
    <property type="match status" value="1"/>
</dbReference>
<keyword evidence="10" id="KW-1185">Reference proteome</keyword>
<comment type="similarity">
    <text evidence="6">Belongs to the NnrD/CARKD family.</text>
</comment>
<dbReference type="RefSeq" id="WP_200276837.1">
    <property type="nucleotide sequence ID" value="NZ_CP066802.1"/>
</dbReference>
<dbReference type="GO" id="GO:0052855">
    <property type="term" value="F:ADP-dependent NAD(P)H-hydrate dehydratase activity"/>
    <property type="evidence" value="ECO:0007669"/>
    <property type="project" value="UniProtKB-UniRule"/>
</dbReference>
<dbReference type="HAMAP" id="MF_01965">
    <property type="entry name" value="NADHX_dehydratase"/>
    <property type="match status" value="1"/>
</dbReference>
<keyword evidence="5 6" id="KW-0456">Lyase</keyword>
<feature type="binding site" evidence="6">
    <location>
        <position position="44"/>
    </location>
    <ligand>
        <name>(6S)-NADPHX</name>
        <dbReference type="ChEBI" id="CHEBI:64076"/>
    </ligand>
</feature>
<feature type="binding site" evidence="6">
    <location>
        <position position="225"/>
    </location>
    <ligand>
        <name>AMP</name>
        <dbReference type="ChEBI" id="CHEBI:456215"/>
    </ligand>
</feature>
<evidence type="ECO:0000259" key="8">
    <source>
        <dbReference type="PROSITE" id="PS51383"/>
    </source>
</evidence>
<feature type="binding site" evidence="6">
    <location>
        <begin position="195"/>
        <end position="199"/>
    </location>
    <ligand>
        <name>AMP</name>
        <dbReference type="ChEBI" id="CHEBI:456215"/>
    </ligand>
</feature>
<dbReference type="Pfam" id="PF01256">
    <property type="entry name" value="Carb_kinase"/>
    <property type="match status" value="1"/>
</dbReference>
<name>A0A7T7MAC2_9ACTO</name>
<dbReference type="GO" id="GO:0046496">
    <property type="term" value="P:nicotinamide nucleotide metabolic process"/>
    <property type="evidence" value="ECO:0007669"/>
    <property type="project" value="UniProtKB-UniRule"/>
</dbReference>
<dbReference type="GO" id="GO:0110051">
    <property type="term" value="P:metabolite repair"/>
    <property type="evidence" value="ECO:0007669"/>
    <property type="project" value="TreeGrafter"/>
</dbReference>
<dbReference type="AlphaFoldDB" id="A0A7T7MAC2"/>
<evidence type="ECO:0000256" key="7">
    <source>
        <dbReference type="SAM" id="MobiDB-lite"/>
    </source>
</evidence>
<comment type="subunit">
    <text evidence="6">Homotetramer.</text>
</comment>
<dbReference type="CDD" id="cd01171">
    <property type="entry name" value="YXKO-related"/>
    <property type="match status" value="1"/>
</dbReference>
<protein>
    <recommendedName>
        <fullName evidence="6">ADP-dependent (S)-NAD(P)H-hydrate dehydratase</fullName>
        <ecNumber evidence="6">4.2.1.136</ecNumber>
    </recommendedName>
    <alternativeName>
        <fullName evidence="6">ADP-dependent NAD(P)HX dehydratase</fullName>
    </alternativeName>
</protein>
<evidence type="ECO:0000313" key="9">
    <source>
        <dbReference type="EMBL" id="QQM67792.1"/>
    </source>
</evidence>
<dbReference type="Proteomes" id="UP000595895">
    <property type="component" value="Chromosome"/>
</dbReference>
<keyword evidence="3 6" id="KW-0521">NADP</keyword>
<reference evidence="9 10" key="1">
    <citation type="submission" date="2020-12" db="EMBL/GenBank/DDBJ databases">
        <authorList>
            <person name="Zhou J."/>
        </authorList>
    </citation>
    <scope>NUCLEOTIDE SEQUENCE [LARGE SCALE GENOMIC DNA]</scope>
    <source>
        <strain evidence="9 10">CCUG 61299</strain>
    </source>
</reference>
<dbReference type="EC" id="4.2.1.136" evidence="6"/>
<feature type="domain" description="YjeF C-terminal" evidence="8">
    <location>
        <begin position="9"/>
        <end position="386"/>
    </location>
</feature>
<dbReference type="GO" id="GO:0005524">
    <property type="term" value="F:ATP binding"/>
    <property type="evidence" value="ECO:0007669"/>
    <property type="project" value="UniProtKB-KW"/>
</dbReference>
<sequence length="395" mass="40068">MSPQSLTLTDTQLAGRLRVPGAKDHKYTRGVLGVWAGSQTYPGAAVLACAAAVRTGVGLVRLQAPQRVADLVLARRPEVVPAAGRSQALLIGPGISAQDVPRAAEADAALALALGDPTTPPLPAVLDAGALPLLACRLQAGARCWPWHVLTPHAGEAAVLLSGLGRRTSRQQVEEDPEATVRALSAMTGATVLLKGNPTLVSGEGGQLLVRLDPGPAWLATAGSGDVLAGVLGALLAVEAASWERPDSEVYRVGEACVTGRGQADAAEPGAGSPGPAPVDPSAGEPQAADSAPLLHGSTKSVLECYQEDISRDSVAIPSNKTGGVKVSCLTGLVPVWMHPLLVTALGGRIHARAADICAGTGPGRQGRPLAALDLVETLPAVLEALLEAVQESAS</sequence>
<dbReference type="InterPro" id="IPR029056">
    <property type="entry name" value="Ribokinase-like"/>
</dbReference>
<dbReference type="SUPFAM" id="SSF53613">
    <property type="entry name" value="Ribokinase-like"/>
    <property type="match status" value="1"/>
</dbReference>
<feature type="region of interest" description="Disordered" evidence="7">
    <location>
        <begin position="262"/>
        <end position="293"/>
    </location>
</feature>
<keyword evidence="4 6" id="KW-0520">NAD</keyword>
<dbReference type="PANTHER" id="PTHR12592:SF0">
    <property type="entry name" value="ATP-DEPENDENT (S)-NAD(P)H-HYDRATE DEHYDRATASE"/>
    <property type="match status" value="1"/>
</dbReference>
<comment type="catalytic activity">
    <reaction evidence="6">
        <text>(6S)-NADHX + ADP = AMP + phosphate + NADH + H(+)</text>
        <dbReference type="Rhea" id="RHEA:32223"/>
        <dbReference type="ChEBI" id="CHEBI:15378"/>
        <dbReference type="ChEBI" id="CHEBI:43474"/>
        <dbReference type="ChEBI" id="CHEBI:57945"/>
        <dbReference type="ChEBI" id="CHEBI:64074"/>
        <dbReference type="ChEBI" id="CHEBI:456215"/>
        <dbReference type="ChEBI" id="CHEBI:456216"/>
        <dbReference type="EC" id="4.2.1.136"/>
    </reaction>
</comment>
<comment type="cofactor">
    <cofactor evidence="6">
        <name>Mg(2+)</name>
        <dbReference type="ChEBI" id="CHEBI:18420"/>
    </cofactor>
</comment>
<dbReference type="GO" id="GO:0052856">
    <property type="term" value="F:NAD(P)HX epimerase activity"/>
    <property type="evidence" value="ECO:0007669"/>
    <property type="project" value="TreeGrafter"/>
</dbReference>
<evidence type="ECO:0000256" key="1">
    <source>
        <dbReference type="ARBA" id="ARBA00022741"/>
    </source>
</evidence>
<keyword evidence="2 6" id="KW-0067">ATP-binding</keyword>
<proteinExistence type="inferred from homology"/>
<dbReference type="KEGG" id="awe:JG540_02595"/>
<keyword evidence="1 6" id="KW-0547">Nucleotide-binding</keyword>
<evidence type="ECO:0000313" key="10">
    <source>
        <dbReference type="Proteomes" id="UP000595895"/>
    </source>
</evidence>
<feature type="binding site" evidence="6">
    <location>
        <position position="153"/>
    </location>
    <ligand>
        <name>(6S)-NADPHX</name>
        <dbReference type="ChEBI" id="CHEBI:64076"/>
    </ligand>
</feature>
<evidence type="ECO:0000256" key="2">
    <source>
        <dbReference type="ARBA" id="ARBA00022840"/>
    </source>
</evidence>